<protein>
    <submittedName>
        <fullName evidence="1">Uncharacterized protein</fullName>
    </submittedName>
</protein>
<proteinExistence type="predicted"/>
<dbReference type="AlphaFoldDB" id="A0A5N6KW04"/>
<organism evidence="1 2">
    <name type="scientific">Carpinus fangiana</name>
    <dbReference type="NCBI Taxonomy" id="176857"/>
    <lineage>
        <taxon>Eukaryota</taxon>
        <taxon>Viridiplantae</taxon>
        <taxon>Streptophyta</taxon>
        <taxon>Embryophyta</taxon>
        <taxon>Tracheophyta</taxon>
        <taxon>Spermatophyta</taxon>
        <taxon>Magnoliopsida</taxon>
        <taxon>eudicotyledons</taxon>
        <taxon>Gunneridae</taxon>
        <taxon>Pentapetalae</taxon>
        <taxon>rosids</taxon>
        <taxon>fabids</taxon>
        <taxon>Fagales</taxon>
        <taxon>Betulaceae</taxon>
        <taxon>Carpinus</taxon>
    </lineage>
</organism>
<dbReference type="Proteomes" id="UP000327013">
    <property type="component" value="Unassembled WGS sequence"/>
</dbReference>
<comment type="caution">
    <text evidence="1">The sequence shown here is derived from an EMBL/GenBank/DDBJ whole genome shotgun (WGS) entry which is preliminary data.</text>
</comment>
<reference evidence="1 2" key="1">
    <citation type="submission" date="2019-06" db="EMBL/GenBank/DDBJ databases">
        <title>A chromosomal-level reference genome of Carpinus fangiana (Coryloideae, Betulaceae).</title>
        <authorList>
            <person name="Yang X."/>
            <person name="Wang Z."/>
            <person name="Zhang L."/>
            <person name="Hao G."/>
            <person name="Liu J."/>
            <person name="Yang Y."/>
        </authorList>
    </citation>
    <scope>NUCLEOTIDE SEQUENCE [LARGE SCALE GENOMIC DNA]</scope>
    <source>
        <strain evidence="1">Cfa_2016G</strain>
        <tissue evidence="1">Leaf</tissue>
    </source>
</reference>
<evidence type="ECO:0000313" key="1">
    <source>
        <dbReference type="EMBL" id="KAB8349705.1"/>
    </source>
</evidence>
<keyword evidence="2" id="KW-1185">Reference proteome</keyword>
<accession>A0A5N6KW04</accession>
<name>A0A5N6KW04_9ROSI</name>
<sequence length="94" mass="10057">MAVTTQERKVSHGLKILEAASGELAHGLDGAAEVEAVIVATTSHRWSGCRAGGGRIAEVEETPGGARVCRNACRWFCSERTGRRGEREGLERHG</sequence>
<gene>
    <name evidence="1" type="ORF">FH972_023720</name>
</gene>
<dbReference type="EMBL" id="VIBQ01000014">
    <property type="protein sequence ID" value="KAB8349705.1"/>
    <property type="molecule type" value="Genomic_DNA"/>
</dbReference>
<evidence type="ECO:0000313" key="2">
    <source>
        <dbReference type="Proteomes" id="UP000327013"/>
    </source>
</evidence>